<organism evidence="1 2">
    <name type="scientific">Agaribacillus aureus</name>
    <dbReference type="NCBI Taxonomy" id="3051825"/>
    <lineage>
        <taxon>Bacteria</taxon>
        <taxon>Pseudomonadati</taxon>
        <taxon>Bacteroidota</taxon>
        <taxon>Cytophagia</taxon>
        <taxon>Cytophagales</taxon>
        <taxon>Splendidivirgaceae</taxon>
        <taxon>Agaribacillus</taxon>
    </lineage>
</organism>
<name>A0ABT8L8X0_9BACT</name>
<sequence>MDKSKLINTIFYGLKPLIPRSLQLLLRRKLILYKLPKYRDSWPILEKAGEKPPYFRGWPEGKKFAVVLTHDVELQKGHDRCKSLMALEQKHGFVSSFNFVPERYQVSPVLRSNLEANGFEVGVHGLNHDGKLFQSRKIFVERAKKINEYIRDWKVVGFRAPAMHHNLDWIHDLHIEYDLSTFDTDPFEPQSDGVETIFPFWVAKNGKGYVELPYTVSQDFTPYVLMRERTIDIWKKKVDWIVAKGGMVLVNVHPDYLAFDRDKVGMEEFPVNMYEELLMYINKQYSDQFWNAIPRDVAGFWRDEVEPGDKNINN</sequence>
<dbReference type="RefSeq" id="WP_346759533.1">
    <property type="nucleotide sequence ID" value="NZ_JAUJEB010000004.1"/>
</dbReference>
<reference evidence="1" key="1">
    <citation type="submission" date="2023-06" db="EMBL/GenBank/DDBJ databases">
        <title>Genomic of Agaribacillus aureum.</title>
        <authorList>
            <person name="Wang G."/>
        </authorList>
    </citation>
    <scope>NUCLEOTIDE SEQUENCE</scope>
    <source>
        <strain evidence="1">BMA12</strain>
    </source>
</reference>
<evidence type="ECO:0000313" key="1">
    <source>
        <dbReference type="EMBL" id="MDN5214198.1"/>
    </source>
</evidence>
<gene>
    <name evidence="1" type="ORF">QQ020_19125</name>
</gene>
<dbReference type="Proteomes" id="UP001172083">
    <property type="component" value="Unassembled WGS sequence"/>
</dbReference>
<dbReference type="SUPFAM" id="SSF88713">
    <property type="entry name" value="Glycoside hydrolase/deacetylase"/>
    <property type="match status" value="1"/>
</dbReference>
<dbReference type="Gene3D" id="3.20.20.370">
    <property type="entry name" value="Glycoside hydrolase/deacetylase"/>
    <property type="match status" value="1"/>
</dbReference>
<comment type="caution">
    <text evidence="1">The sequence shown here is derived from an EMBL/GenBank/DDBJ whole genome shotgun (WGS) entry which is preliminary data.</text>
</comment>
<keyword evidence="2" id="KW-1185">Reference proteome</keyword>
<evidence type="ECO:0000313" key="2">
    <source>
        <dbReference type="Proteomes" id="UP001172083"/>
    </source>
</evidence>
<accession>A0ABT8L8X0</accession>
<evidence type="ECO:0008006" key="3">
    <source>
        <dbReference type="Google" id="ProtNLM"/>
    </source>
</evidence>
<proteinExistence type="predicted"/>
<dbReference type="EMBL" id="JAUJEB010000004">
    <property type="protein sequence ID" value="MDN5214198.1"/>
    <property type="molecule type" value="Genomic_DNA"/>
</dbReference>
<dbReference type="InterPro" id="IPR011330">
    <property type="entry name" value="Glyco_hydro/deAcase_b/a-brl"/>
</dbReference>
<protein>
    <recommendedName>
        <fullName evidence="3">NodB homology domain-containing protein</fullName>
    </recommendedName>
</protein>